<evidence type="ECO:0000256" key="10">
    <source>
        <dbReference type="SAM" id="MobiDB-lite"/>
    </source>
</evidence>
<reference evidence="13" key="1">
    <citation type="submission" date="2023-11" db="EMBL/GenBank/DDBJ databases">
        <authorList>
            <person name="Alioto T."/>
            <person name="Alioto T."/>
            <person name="Gomez Garrido J."/>
        </authorList>
    </citation>
    <scope>NUCLEOTIDE SEQUENCE</scope>
</reference>
<dbReference type="AlphaFoldDB" id="A0AAI9EBN7"/>
<accession>A0AAI9EBN7</accession>
<evidence type="ECO:0000313" key="14">
    <source>
        <dbReference type="Proteomes" id="UP001296104"/>
    </source>
</evidence>
<evidence type="ECO:0000256" key="4">
    <source>
        <dbReference type="ARBA" id="ARBA00022692"/>
    </source>
</evidence>
<feature type="transmembrane region" description="Helical" evidence="11">
    <location>
        <begin position="15"/>
        <end position="35"/>
    </location>
</feature>
<keyword evidence="6" id="KW-0999">Mitochondrion inner membrane</keyword>
<feature type="transmembrane region" description="Helical" evidence="11">
    <location>
        <begin position="878"/>
        <end position="895"/>
    </location>
</feature>
<keyword evidence="7 11" id="KW-1133">Transmembrane helix</keyword>
<keyword evidence="8 9" id="KW-0472">Membrane</keyword>
<feature type="repeat" description="Solcar" evidence="9">
    <location>
        <begin position="635"/>
        <end position="708"/>
    </location>
</feature>
<feature type="region of interest" description="Disordered" evidence="10">
    <location>
        <begin position="279"/>
        <end position="314"/>
    </location>
</feature>
<keyword evidence="5" id="KW-0677">Repeat</keyword>
<dbReference type="PANTHER" id="PTHR45667">
    <property type="entry name" value="S-ADENOSYLMETHIONINE MITOCHONDRIAL CARRIER PROTEIN"/>
    <property type="match status" value="1"/>
</dbReference>
<dbReference type="Pfam" id="PF03600">
    <property type="entry name" value="CitMHS"/>
    <property type="match status" value="1"/>
</dbReference>
<feature type="transmembrane region" description="Helical" evidence="11">
    <location>
        <begin position="157"/>
        <end position="174"/>
    </location>
</feature>
<dbReference type="InterPro" id="IPR023395">
    <property type="entry name" value="MCP_dom_sf"/>
</dbReference>
<evidence type="ECO:0000256" key="8">
    <source>
        <dbReference type="ARBA" id="ARBA00023136"/>
    </source>
</evidence>
<feature type="transmembrane region" description="Helical" evidence="11">
    <location>
        <begin position="242"/>
        <end position="262"/>
    </location>
</feature>
<feature type="transmembrane region" description="Helical" evidence="11">
    <location>
        <begin position="79"/>
        <end position="100"/>
    </location>
</feature>
<keyword evidence="4 9" id="KW-0812">Transmembrane</keyword>
<dbReference type="SUPFAM" id="SSF103506">
    <property type="entry name" value="Mitochondrial carrier"/>
    <property type="match status" value="1"/>
</dbReference>
<dbReference type="InterPro" id="IPR018108">
    <property type="entry name" value="MCP_transmembrane"/>
</dbReference>
<dbReference type="GO" id="GO:0016020">
    <property type="term" value="C:membrane"/>
    <property type="evidence" value="ECO:0007669"/>
    <property type="project" value="UniProtKB-SubCell"/>
</dbReference>
<evidence type="ECO:0000256" key="2">
    <source>
        <dbReference type="ARBA" id="ARBA00006375"/>
    </source>
</evidence>
<dbReference type="Proteomes" id="UP001296104">
    <property type="component" value="Unassembled WGS sequence"/>
</dbReference>
<dbReference type="EMBL" id="CAVMBE010000036">
    <property type="protein sequence ID" value="CAK4030368.1"/>
    <property type="molecule type" value="Genomic_DNA"/>
</dbReference>
<organism evidence="13 14">
    <name type="scientific">Lecanosticta acicola</name>
    <dbReference type="NCBI Taxonomy" id="111012"/>
    <lineage>
        <taxon>Eukaryota</taxon>
        <taxon>Fungi</taxon>
        <taxon>Dikarya</taxon>
        <taxon>Ascomycota</taxon>
        <taxon>Pezizomycotina</taxon>
        <taxon>Dothideomycetes</taxon>
        <taxon>Dothideomycetidae</taxon>
        <taxon>Mycosphaerellales</taxon>
        <taxon>Mycosphaerellaceae</taxon>
        <taxon>Lecanosticta</taxon>
    </lineage>
</organism>
<comment type="subcellular location">
    <subcellularLocation>
        <location evidence="1">Membrane</location>
        <topology evidence="1">Multi-pass membrane protein</topology>
    </subcellularLocation>
</comment>
<evidence type="ECO:0000256" key="11">
    <source>
        <dbReference type="SAM" id="Phobius"/>
    </source>
</evidence>
<name>A0AAI9EBN7_9PEZI</name>
<dbReference type="Pfam" id="PF00153">
    <property type="entry name" value="Mito_carr"/>
    <property type="match status" value="3"/>
</dbReference>
<dbReference type="Gene3D" id="1.50.40.10">
    <property type="entry name" value="Mitochondrial carrier domain"/>
    <property type="match status" value="1"/>
</dbReference>
<feature type="transmembrane region" description="Helical" evidence="11">
    <location>
        <begin position="120"/>
        <end position="145"/>
    </location>
</feature>
<keyword evidence="3" id="KW-0813">Transport</keyword>
<feature type="transmembrane region" description="Helical" evidence="11">
    <location>
        <begin position="358"/>
        <end position="378"/>
    </location>
</feature>
<evidence type="ECO:0000256" key="1">
    <source>
        <dbReference type="ARBA" id="ARBA00004141"/>
    </source>
</evidence>
<feature type="compositionally biased region" description="Polar residues" evidence="10">
    <location>
        <begin position="458"/>
        <end position="470"/>
    </location>
</feature>
<sequence>METTDELDTSKVRHWRSIITLIVFVLTNIIVLFPFHTPIYIPRKLWNIVSDTLTSLRLIDRRSTTNAEREHGKFRKVDVPIDFVTAPLIADLFLLAILAIGREEVHDGTVGADNIAPINIMVFFLSLAYIALSIDASGLIRYLALKVLQKGGKNGRSLFFYLYIFFFALASVIGNDPIVLSGTPFLAYMTRASSNIETARAWIFTQFAVANIASAILVSSNPTNLVLAGAFEVKFIEYTANVIVPVIITAIVLFPFLLWIVFRGQKLVPSRIHLHELPEDRKNKPPVNPNIPKGQKDKQAGQASTNDQDEGQSSLDSLEEVMNPFLDKPSAIFASVVMIITLIVILVINATAPAGKEYPVWWVTLPAAVLVFCWDVAIGWRHRHESRRIARERRQQAAEGQTSTSSSANATASIPMALFENGHPGVTSVEAGVPVSESEKIVASSPAGQGTEGIARYESSTEQGRATESSIERTTLQSLITNGYRWLQETLPTVMAVLSHLPLKLVPFALCMFVLVQALVTNGWVPVFAYGWNHWVNWTGVVGAIGGMGFISVILCNFAGTNIGTTILLCRIIQSWVAIHERDPNHPINQRTFWATVYSMAIGVNYGAFSIALSASLAGLLWRDILMRKGIRVGSLEFARVNAGALAGTTVDISLYPLDTLKTRLQSSSGFWAAGGFRGIYSGIGSVVVGSAPGAALFFVSYESTKRWLGKDGATAHMLGASVGEIAACAVRVPTEVIKSRAQAKQFPSSAAALQYVLGQRRTQGLVHVWRELYRGWGITVMREVPFTIIQFPLWEFLKKWSLSQRPAHNRPKEVTGAESAVYGAVSGAVAAGLTTPLDVLKTRMMLSTQRENVFSLTGKIWRDEGGRVFFSGIGPRTMWISIGGAVFLGSYTWASNLLGGR</sequence>
<feature type="repeat" description="Solcar" evidence="9">
    <location>
        <begin position="712"/>
        <end position="801"/>
    </location>
</feature>
<comment type="caution">
    <text evidence="13">The sequence shown here is derived from an EMBL/GenBank/DDBJ whole genome shotgun (WGS) entry which is preliminary data.</text>
</comment>
<evidence type="ECO:0000256" key="3">
    <source>
        <dbReference type="ARBA" id="ARBA00022448"/>
    </source>
</evidence>
<comment type="similarity">
    <text evidence="2">Belongs to the mitochondrial carrier (TC 2.A.29) family.</text>
</comment>
<feature type="transmembrane region" description="Helical" evidence="11">
    <location>
        <begin position="331"/>
        <end position="352"/>
    </location>
</feature>
<evidence type="ECO:0000313" key="13">
    <source>
        <dbReference type="EMBL" id="CAK4030368.1"/>
    </source>
</evidence>
<feature type="domain" description="Citrate transporter-like" evidence="12">
    <location>
        <begin position="117"/>
        <end position="354"/>
    </location>
</feature>
<keyword evidence="14" id="KW-1185">Reference proteome</keyword>
<dbReference type="GO" id="GO:0055085">
    <property type="term" value="P:transmembrane transport"/>
    <property type="evidence" value="ECO:0007669"/>
    <property type="project" value="InterPro"/>
</dbReference>
<feature type="transmembrane region" description="Helical" evidence="11">
    <location>
        <begin position="505"/>
        <end position="529"/>
    </location>
</feature>
<proteinExistence type="inferred from homology"/>
<feature type="transmembrane region" description="Helical" evidence="11">
    <location>
        <begin position="599"/>
        <end position="622"/>
    </location>
</feature>
<evidence type="ECO:0000256" key="9">
    <source>
        <dbReference type="PROSITE-ProRule" id="PRU00282"/>
    </source>
</evidence>
<evidence type="ECO:0000256" key="7">
    <source>
        <dbReference type="ARBA" id="ARBA00022989"/>
    </source>
</evidence>
<feature type="repeat" description="Solcar" evidence="9">
    <location>
        <begin position="815"/>
        <end position="898"/>
    </location>
</feature>
<dbReference type="PROSITE" id="PS50920">
    <property type="entry name" value="SOLCAR"/>
    <property type="match status" value="3"/>
</dbReference>
<keyword evidence="6" id="KW-0496">Mitochondrion</keyword>
<evidence type="ECO:0000259" key="12">
    <source>
        <dbReference type="Pfam" id="PF03600"/>
    </source>
</evidence>
<evidence type="ECO:0000256" key="5">
    <source>
        <dbReference type="ARBA" id="ARBA00022737"/>
    </source>
</evidence>
<feature type="compositionally biased region" description="Polar residues" evidence="10">
    <location>
        <begin position="301"/>
        <end position="314"/>
    </location>
</feature>
<feature type="transmembrane region" description="Helical" evidence="11">
    <location>
        <begin position="535"/>
        <end position="556"/>
    </location>
</feature>
<dbReference type="InterPro" id="IPR004680">
    <property type="entry name" value="Cit_transptr-like_dom"/>
</dbReference>
<feature type="region of interest" description="Disordered" evidence="10">
    <location>
        <begin position="442"/>
        <end position="470"/>
    </location>
</feature>
<protein>
    <submittedName>
        <fullName evidence="13">Arsenite efflux transporter -like, puative (AFU_orthologue AFUA_2G15090)</fullName>
    </submittedName>
</protein>
<gene>
    <name evidence="13" type="ORF">LECACI_7A005526</name>
</gene>
<evidence type="ECO:0000256" key="6">
    <source>
        <dbReference type="ARBA" id="ARBA00022792"/>
    </source>
</evidence>